<feature type="compositionally biased region" description="Basic residues" evidence="9">
    <location>
        <begin position="466"/>
        <end position="479"/>
    </location>
</feature>
<dbReference type="InParanoid" id="F2TYH5"/>
<reference evidence="11" key="1">
    <citation type="submission" date="2009-08" db="EMBL/GenBank/DDBJ databases">
        <title>Annotation of Salpingoeca rosetta.</title>
        <authorList>
            <consortium name="The Broad Institute Genome Sequencing Platform"/>
            <person name="Russ C."/>
            <person name="Cuomo C."/>
            <person name="Burger G."/>
            <person name="Gray M.W."/>
            <person name="Holland P.W.H."/>
            <person name="King N."/>
            <person name="Lang F.B.F."/>
            <person name="Roger A.J."/>
            <person name="Ruiz-Trillo I."/>
            <person name="Young S.K."/>
            <person name="Zeng Q."/>
            <person name="Gargeya S."/>
            <person name="Alvarado L."/>
            <person name="Berlin A."/>
            <person name="Chapman S.B."/>
            <person name="Chen Z."/>
            <person name="Freedman E."/>
            <person name="Gellesch M."/>
            <person name="Goldberg J."/>
            <person name="Griggs A."/>
            <person name="Gujja S."/>
            <person name="Heilman E."/>
            <person name="Heiman D."/>
            <person name="Howarth C."/>
            <person name="Mehta T."/>
            <person name="Neiman D."/>
            <person name="Pearson M."/>
            <person name="Roberts A."/>
            <person name="Saif S."/>
            <person name="Shea T."/>
            <person name="Shenoy N."/>
            <person name="Sisk P."/>
            <person name="Stolte C."/>
            <person name="Sykes S."/>
            <person name="White J."/>
            <person name="Yandava C."/>
            <person name="Haas B."/>
            <person name="Nusbaum C."/>
            <person name="Birren B."/>
        </authorList>
    </citation>
    <scope>NUCLEOTIDE SEQUENCE [LARGE SCALE GENOMIC DNA]</scope>
    <source>
        <strain evidence="11">ATCC 50818</strain>
    </source>
</reference>
<organism evidence="12">
    <name type="scientific">Salpingoeca rosetta (strain ATCC 50818 / BSB-021)</name>
    <dbReference type="NCBI Taxonomy" id="946362"/>
    <lineage>
        <taxon>Eukaryota</taxon>
        <taxon>Choanoflagellata</taxon>
        <taxon>Craspedida</taxon>
        <taxon>Salpingoecidae</taxon>
        <taxon>Salpingoeca</taxon>
    </lineage>
</organism>
<dbReference type="OrthoDB" id="2194683at2759"/>
<dbReference type="GO" id="GO:0006417">
    <property type="term" value="P:regulation of translation"/>
    <property type="evidence" value="ECO:0007669"/>
    <property type="project" value="UniProtKB-KW"/>
</dbReference>
<feature type="region of interest" description="Disordered" evidence="9">
    <location>
        <begin position="423"/>
        <end position="503"/>
    </location>
</feature>
<dbReference type="eggNOG" id="KOG2315">
    <property type="taxonomic scope" value="Eukaryota"/>
</dbReference>
<dbReference type="FunCoup" id="F2TYH5">
    <property type="interactions" value="1609"/>
</dbReference>
<dbReference type="GeneID" id="16078203"/>
<dbReference type="InterPro" id="IPR013979">
    <property type="entry name" value="TIF_beta_prop-like"/>
</dbReference>
<dbReference type="AlphaFoldDB" id="F2TYH5"/>
<dbReference type="Gene3D" id="2.130.10.10">
    <property type="entry name" value="YVTN repeat-like/Quinoprotein amine dehydrogenase"/>
    <property type="match status" value="1"/>
</dbReference>
<dbReference type="Pfam" id="PF08662">
    <property type="entry name" value="eIF2A"/>
    <property type="match status" value="1"/>
</dbReference>
<dbReference type="PANTHER" id="PTHR13227">
    <property type="entry name" value="EUKARYOTIC TRANSLATION INITIATION FACTOR 2A"/>
    <property type="match status" value="1"/>
</dbReference>
<dbReference type="GO" id="GO:0043022">
    <property type="term" value="F:ribosome binding"/>
    <property type="evidence" value="ECO:0007669"/>
    <property type="project" value="UniProtKB-UniRule"/>
</dbReference>
<dbReference type="GO" id="GO:0003729">
    <property type="term" value="F:mRNA binding"/>
    <property type="evidence" value="ECO:0007669"/>
    <property type="project" value="TreeGrafter"/>
</dbReference>
<evidence type="ECO:0000256" key="4">
    <source>
        <dbReference type="ARBA" id="ARBA00022574"/>
    </source>
</evidence>
<dbReference type="Proteomes" id="UP000007799">
    <property type="component" value="Unassembled WGS sequence"/>
</dbReference>
<evidence type="ECO:0000256" key="7">
    <source>
        <dbReference type="ARBA" id="ARBA00022917"/>
    </source>
</evidence>
<dbReference type="GO" id="GO:0000049">
    <property type="term" value="F:tRNA binding"/>
    <property type="evidence" value="ECO:0007669"/>
    <property type="project" value="UniProtKB-UniRule"/>
</dbReference>
<evidence type="ECO:0000256" key="5">
    <source>
        <dbReference type="ARBA" id="ARBA00022737"/>
    </source>
</evidence>
<evidence type="ECO:0000256" key="6">
    <source>
        <dbReference type="ARBA" id="ARBA00022845"/>
    </source>
</evidence>
<evidence type="ECO:0000256" key="8">
    <source>
        <dbReference type="PIRNR" id="PIRNR017222"/>
    </source>
</evidence>
<dbReference type="GO" id="GO:0003743">
    <property type="term" value="F:translation initiation factor activity"/>
    <property type="evidence" value="ECO:0007669"/>
    <property type="project" value="UniProtKB-UniRule"/>
</dbReference>
<proteinExistence type="inferred from homology"/>
<sequence length="559" mass="62300">MADTPTTAFAVRSRDGLVLWSGPPGDIVPTNRIQEPAACRALVFSKAGDKVAWCNGREVVVLNLETNERECTIARPKTSAIAFSPKATHLCTWETFTTKDGQANRNCGVWALPSGEEVMTYSHKQRSNWLPKWTDDESVCVRQTPNTLLFFDGANITAAPTQKLKLEGLTAFEVAPRLPHCRVAVWIRGKKGMPSAVRVYSPTNLNAPIAYKSFFKADTVSMNWSNKGSEVLVSTQTDSDSSGASYYGETALYFLTCHDGTSANVTLDKKGPIAGCEWSPNGRHFVAMYGTMPNKASVFNYKCKRVQDLGTGHRSMARFNPHGSVLALCGFGNLGGEVEIWDTDKWEKINRFVAFNTTTFEWCADSRHILMATTTPRSTVDNCFKVWHYTKGEVKKQEYGELYEVAWQPMSWKAFPRRPLSPVPQEVKEAASAPKAEPYRPPGMRNRVVGMQPVVVPPGGGDADKKKKKNKKKKSKKKKPEPEQEKSAAEKPPSERTEEETKEVLKRARALKKKLRQIDALKQQQDEGETLNQEQLDKLASAAALEEELESLKIEDDSK</sequence>
<comment type="function">
    <text evidence="8">Functions in the early steps of protein synthesis of a small number of specific mRNAs. Acts by directing the binding of methionyl-tRNAi to 40S ribosomal subunits. In contrast to the eIF-2 complex, it binds methionyl-tRNAi to 40S subunits in a codon-dependent manner, whereas the eIF-2 complex binds methionyl-tRNAi to 40S subunits in a GTP-dependent manner.</text>
</comment>
<accession>F2TYH5</accession>
<feature type="compositionally biased region" description="Basic and acidic residues" evidence="9">
    <location>
        <begin position="480"/>
        <end position="496"/>
    </location>
</feature>
<keyword evidence="12" id="KW-1185">Reference proteome</keyword>
<feature type="domain" description="Translation initiation factor beta propellor-like" evidence="10">
    <location>
        <begin position="212"/>
        <end position="405"/>
    </location>
</feature>
<dbReference type="KEGG" id="sre:PTSG_01627"/>
<keyword evidence="3 8" id="KW-0396">Initiation factor</keyword>
<dbReference type="InterPro" id="IPR015943">
    <property type="entry name" value="WD40/YVTN_repeat-like_dom_sf"/>
</dbReference>
<dbReference type="GO" id="GO:0022627">
    <property type="term" value="C:cytosolic small ribosomal subunit"/>
    <property type="evidence" value="ECO:0007669"/>
    <property type="project" value="TreeGrafter"/>
</dbReference>
<dbReference type="EMBL" id="GL832957">
    <property type="protein sequence ID" value="EGD78649.1"/>
    <property type="molecule type" value="Genomic_DNA"/>
</dbReference>
<evidence type="ECO:0000256" key="9">
    <source>
        <dbReference type="SAM" id="MobiDB-lite"/>
    </source>
</evidence>
<evidence type="ECO:0000313" key="11">
    <source>
        <dbReference type="EMBL" id="EGD78649.1"/>
    </source>
</evidence>
<evidence type="ECO:0000256" key="1">
    <source>
        <dbReference type="ARBA" id="ARBA00009573"/>
    </source>
</evidence>
<dbReference type="RefSeq" id="XP_004997607.1">
    <property type="nucleotide sequence ID" value="XM_004997550.1"/>
</dbReference>
<keyword evidence="6 8" id="KW-0810">Translation regulation</keyword>
<evidence type="ECO:0000256" key="3">
    <source>
        <dbReference type="ARBA" id="ARBA00022540"/>
    </source>
</evidence>
<evidence type="ECO:0000259" key="10">
    <source>
        <dbReference type="Pfam" id="PF08662"/>
    </source>
</evidence>
<dbReference type="PANTHER" id="PTHR13227:SF0">
    <property type="entry name" value="EUKARYOTIC TRANSLATION INITIATION FACTOR 2A"/>
    <property type="match status" value="1"/>
</dbReference>
<name>F2TYH5_SALR5</name>
<evidence type="ECO:0000256" key="2">
    <source>
        <dbReference type="ARBA" id="ARBA00013819"/>
    </source>
</evidence>
<dbReference type="STRING" id="946362.F2TYH5"/>
<evidence type="ECO:0000313" key="12">
    <source>
        <dbReference type="Proteomes" id="UP000007799"/>
    </source>
</evidence>
<dbReference type="OMA" id="RCCAYSP"/>
<keyword evidence="4" id="KW-0853">WD repeat</keyword>
<keyword evidence="5" id="KW-0677">Repeat</keyword>
<comment type="similarity">
    <text evidence="1 8">Belongs to the WD repeat EIF2A family.</text>
</comment>
<gene>
    <name evidence="11" type="ORF">PTSG_01627</name>
</gene>
<dbReference type="InterPro" id="IPR011387">
    <property type="entry name" value="TIF2A"/>
</dbReference>
<dbReference type="PIRSF" id="PIRSF017222">
    <property type="entry name" value="eIF2A"/>
    <property type="match status" value="1"/>
</dbReference>
<protein>
    <recommendedName>
        <fullName evidence="2 8">Eukaryotic translation initiation factor 2A</fullName>
        <shortName evidence="8">eIF-2A</shortName>
    </recommendedName>
</protein>
<dbReference type="SUPFAM" id="SSF69322">
    <property type="entry name" value="Tricorn protease domain 2"/>
    <property type="match status" value="1"/>
</dbReference>
<keyword evidence="7 8" id="KW-0648">Protein biosynthesis</keyword>